<keyword evidence="2" id="KW-0677">Repeat</keyword>
<dbReference type="PANTHER" id="PTHR10857">
    <property type="entry name" value="COPINE"/>
    <property type="match status" value="1"/>
</dbReference>
<dbReference type="InterPro" id="IPR035892">
    <property type="entry name" value="C2_domain_sf"/>
</dbReference>
<protein>
    <submittedName>
        <fullName evidence="5">Uncharacterized protein</fullName>
    </submittedName>
</protein>
<dbReference type="InterPro" id="IPR045052">
    <property type="entry name" value="Copine"/>
</dbReference>
<dbReference type="CDD" id="cd04048">
    <property type="entry name" value="C2A_Copine"/>
    <property type="match status" value="1"/>
</dbReference>
<dbReference type="AlphaFoldDB" id="A0A9P6LYN6"/>
<dbReference type="PROSITE" id="PS50234">
    <property type="entry name" value="VWFA"/>
    <property type="match status" value="1"/>
</dbReference>
<dbReference type="SUPFAM" id="SSF53300">
    <property type="entry name" value="vWA-like"/>
    <property type="match status" value="1"/>
</dbReference>
<accession>A0A9P6LYN6</accession>
<dbReference type="Proteomes" id="UP000749646">
    <property type="component" value="Unassembled WGS sequence"/>
</dbReference>
<comment type="similarity">
    <text evidence="1">Belongs to the copine family.</text>
</comment>
<dbReference type="OrthoDB" id="5855668at2759"/>
<evidence type="ECO:0000256" key="1">
    <source>
        <dbReference type="ARBA" id="ARBA00009048"/>
    </source>
</evidence>
<dbReference type="Gene3D" id="3.40.50.410">
    <property type="entry name" value="von Willebrand factor, type A domain"/>
    <property type="match status" value="1"/>
</dbReference>
<feature type="domain" description="VWFA" evidence="4">
    <location>
        <begin position="299"/>
        <end position="519"/>
    </location>
</feature>
<dbReference type="CDD" id="cd04047">
    <property type="entry name" value="C2B_Copine"/>
    <property type="match status" value="1"/>
</dbReference>
<evidence type="ECO:0000259" key="4">
    <source>
        <dbReference type="PROSITE" id="PS50234"/>
    </source>
</evidence>
<dbReference type="InterPro" id="IPR002035">
    <property type="entry name" value="VWF_A"/>
</dbReference>
<gene>
    <name evidence="5" type="ORF">BGZ65_003793</name>
</gene>
<dbReference type="SUPFAM" id="SSF49562">
    <property type="entry name" value="C2 domain (Calcium/lipid-binding domain, CaLB)"/>
    <property type="match status" value="1"/>
</dbReference>
<feature type="domain" description="C2" evidence="3">
    <location>
        <begin position="3"/>
        <end position="127"/>
    </location>
</feature>
<dbReference type="Pfam" id="PF07002">
    <property type="entry name" value="Copine"/>
    <property type="match status" value="1"/>
</dbReference>
<dbReference type="InterPro" id="IPR036465">
    <property type="entry name" value="vWFA_dom_sf"/>
</dbReference>
<dbReference type="PANTHER" id="PTHR10857:SF106">
    <property type="entry name" value="C2 DOMAIN-CONTAINING PROTEIN"/>
    <property type="match status" value="1"/>
</dbReference>
<dbReference type="InterPro" id="IPR037768">
    <property type="entry name" value="C2B_Copine"/>
</dbReference>
<dbReference type="GO" id="GO:0005886">
    <property type="term" value="C:plasma membrane"/>
    <property type="evidence" value="ECO:0007669"/>
    <property type="project" value="TreeGrafter"/>
</dbReference>
<dbReference type="EMBL" id="JAAAHW010006801">
    <property type="protein sequence ID" value="KAF9954837.1"/>
    <property type="molecule type" value="Genomic_DNA"/>
</dbReference>
<dbReference type="GO" id="GO:0005544">
    <property type="term" value="F:calcium-dependent phospholipid binding"/>
    <property type="evidence" value="ECO:0007669"/>
    <property type="project" value="InterPro"/>
</dbReference>
<reference evidence="5" key="1">
    <citation type="journal article" date="2020" name="Fungal Divers.">
        <title>Resolving the Mortierellaceae phylogeny through synthesis of multi-gene phylogenetics and phylogenomics.</title>
        <authorList>
            <person name="Vandepol N."/>
            <person name="Liber J."/>
            <person name="Desiro A."/>
            <person name="Na H."/>
            <person name="Kennedy M."/>
            <person name="Barry K."/>
            <person name="Grigoriev I.V."/>
            <person name="Miller A.N."/>
            <person name="O'Donnell K."/>
            <person name="Stajich J.E."/>
            <person name="Bonito G."/>
        </authorList>
    </citation>
    <scope>NUCLEOTIDE SEQUENCE</scope>
    <source>
        <strain evidence="5">MES-2147</strain>
    </source>
</reference>
<sequence length="599" mass="66334">MFQQPTIPLTVPIAPKLELKIKCRELSDLDYLSKSDPQCFVFLMDPKTRTWCKEPIGKTEMVLNKLNCEFVKSIVIDYRFESIQHIRFTIVDVDNHNNPSWTAQELIGHFDTEVGKIVGSRGRTLAGTLTHPQRRSSHRGTVVITAEEQAQSKRHIKFNIEATKLVKKGIFRSEPNTFFVIHRAAAGSRVFAPIYQSPVVRSKSNPIWAEFSMKEIDLCNGDPDRPLKIEIKKFKNNGPEHVTIGNTPEFTLQELMNSSMPKYLPLAPMPAGTDLVIRRMVVTEPPSFLDYLAGGIPLNLVVAIDFTQSNGDPNHPQSLHYRNPAGDNDYSRAIRSVGHILQYYDTDKRFPVYGFGGKVNGQVSHCFALNGNPQYPEVDGVDGILAAYWHALQHAELYGPTNFSPVINQTAAICKQHRSGNKEEYHVLLILTDGVITDMDNTIRAIVEASCLPMSIIIVGVGQANFDNMNILDADEEPLRGPNGVVMARDIVQFVPFRDFSHAGAFGGEALSEAVLAEVPDQFVSYMTQHSVKPRPPPRADTMQALTNGAISPRTSRVVSSMPTYGYGVAAAPGTTLMPGGGSMPFGYDIHPGTPLYTQ</sequence>
<evidence type="ECO:0000313" key="6">
    <source>
        <dbReference type="Proteomes" id="UP000749646"/>
    </source>
</evidence>
<dbReference type="InterPro" id="IPR000008">
    <property type="entry name" value="C2_dom"/>
</dbReference>
<feature type="non-terminal residue" evidence="5">
    <location>
        <position position="1"/>
    </location>
</feature>
<dbReference type="Pfam" id="PF00168">
    <property type="entry name" value="C2"/>
    <property type="match status" value="2"/>
</dbReference>
<keyword evidence="6" id="KW-1185">Reference proteome</keyword>
<dbReference type="PROSITE" id="PS50004">
    <property type="entry name" value="C2"/>
    <property type="match status" value="1"/>
</dbReference>
<evidence type="ECO:0000313" key="5">
    <source>
        <dbReference type="EMBL" id="KAF9954837.1"/>
    </source>
</evidence>
<dbReference type="SMART" id="SM00327">
    <property type="entry name" value="VWA"/>
    <property type="match status" value="1"/>
</dbReference>
<dbReference type="Gene3D" id="2.60.40.150">
    <property type="entry name" value="C2 domain"/>
    <property type="match status" value="1"/>
</dbReference>
<evidence type="ECO:0000256" key="2">
    <source>
        <dbReference type="ARBA" id="ARBA00022737"/>
    </source>
</evidence>
<dbReference type="InterPro" id="IPR010734">
    <property type="entry name" value="Copine_C"/>
</dbReference>
<comment type="caution">
    <text evidence="5">The sequence shown here is derived from an EMBL/GenBank/DDBJ whole genome shotgun (WGS) entry which is preliminary data.</text>
</comment>
<proteinExistence type="inferred from homology"/>
<organism evidence="5 6">
    <name type="scientific">Modicella reniformis</name>
    <dbReference type="NCBI Taxonomy" id="1440133"/>
    <lineage>
        <taxon>Eukaryota</taxon>
        <taxon>Fungi</taxon>
        <taxon>Fungi incertae sedis</taxon>
        <taxon>Mucoromycota</taxon>
        <taxon>Mortierellomycotina</taxon>
        <taxon>Mortierellomycetes</taxon>
        <taxon>Mortierellales</taxon>
        <taxon>Mortierellaceae</taxon>
        <taxon>Modicella</taxon>
    </lineage>
</organism>
<dbReference type="GO" id="GO:0071277">
    <property type="term" value="P:cellular response to calcium ion"/>
    <property type="evidence" value="ECO:0007669"/>
    <property type="project" value="TreeGrafter"/>
</dbReference>
<evidence type="ECO:0000259" key="3">
    <source>
        <dbReference type="PROSITE" id="PS50004"/>
    </source>
</evidence>
<name>A0A9P6LYN6_9FUNG</name>